<dbReference type="PANTHER" id="PTHR31225">
    <property type="entry name" value="OS04G0344100 PROTEIN-RELATED"/>
    <property type="match status" value="1"/>
</dbReference>
<reference evidence="6 7" key="1">
    <citation type="journal article" date="2019" name="Genome Biol. Evol.">
        <title>Insights into the evolution of the New World diploid cottons (Gossypium, subgenus Houzingenia) based on genome sequencing.</title>
        <authorList>
            <person name="Grover C.E."/>
            <person name="Arick M.A. 2nd"/>
            <person name="Thrash A."/>
            <person name="Conover J.L."/>
            <person name="Sanders W.S."/>
            <person name="Peterson D.G."/>
            <person name="Frelichowski J.E."/>
            <person name="Scheffler J.A."/>
            <person name="Scheffler B.E."/>
            <person name="Wendel J.F."/>
        </authorList>
    </citation>
    <scope>NUCLEOTIDE SEQUENCE [LARGE SCALE GENOMIC DNA]</scope>
    <source>
        <strain evidence="6">27</strain>
        <tissue evidence="6">Leaf</tissue>
    </source>
</reference>
<dbReference type="InterPro" id="IPR044814">
    <property type="entry name" value="Terpene_cyclase_plant_C1"/>
</dbReference>
<dbReference type="EMBL" id="JABFAC010250748">
    <property type="protein sequence ID" value="MBA0638535.1"/>
    <property type="molecule type" value="Genomic_DNA"/>
</dbReference>
<dbReference type="PANTHER" id="PTHR31225:SF248">
    <property type="entry name" value="(+)-DELTA-CADINENE SYNTHASE"/>
    <property type="match status" value="1"/>
</dbReference>
<dbReference type="Pfam" id="PF01397">
    <property type="entry name" value="Terpene_synth"/>
    <property type="match status" value="1"/>
</dbReference>
<keyword evidence="7" id="KW-1185">Reference proteome</keyword>
<name>A0A7J8TK74_GOSDV</name>
<dbReference type="GO" id="GO:0000287">
    <property type="term" value="F:magnesium ion binding"/>
    <property type="evidence" value="ECO:0007669"/>
    <property type="project" value="InterPro"/>
</dbReference>
<comment type="caution">
    <text evidence="6">The sequence shown here is derived from an EMBL/GenBank/DDBJ whole genome shotgun (WGS) entry which is preliminary data.</text>
</comment>
<dbReference type="InterPro" id="IPR008949">
    <property type="entry name" value="Isoprenoid_synthase_dom_sf"/>
</dbReference>
<feature type="domain" description="Terpene synthase N-terminal" evidence="4">
    <location>
        <begin position="6"/>
        <end position="144"/>
    </location>
</feature>
<keyword evidence="1" id="KW-0479">Metal-binding</keyword>
<dbReference type="CDD" id="cd00684">
    <property type="entry name" value="Terpene_cyclase_plant_C1"/>
    <property type="match status" value="1"/>
</dbReference>
<dbReference type="GO" id="GO:0016102">
    <property type="term" value="P:diterpenoid biosynthetic process"/>
    <property type="evidence" value="ECO:0007669"/>
    <property type="project" value="InterPro"/>
</dbReference>
<gene>
    <name evidence="6" type="ORF">Godav_029354</name>
</gene>
<keyword evidence="2" id="KW-0460">Magnesium</keyword>
<dbReference type="SUPFAM" id="SSF48239">
    <property type="entry name" value="Terpenoid cyclases/Protein prenyltransferases"/>
    <property type="match status" value="1"/>
</dbReference>
<dbReference type="AlphaFoldDB" id="A0A7J8TK74"/>
<dbReference type="Pfam" id="PF03936">
    <property type="entry name" value="Terpene_synth_C"/>
    <property type="match status" value="1"/>
</dbReference>
<keyword evidence="3" id="KW-0456">Lyase</keyword>
<dbReference type="InterPro" id="IPR050148">
    <property type="entry name" value="Terpene_synthase-like"/>
</dbReference>
<evidence type="ECO:0000313" key="7">
    <source>
        <dbReference type="Proteomes" id="UP000593561"/>
    </source>
</evidence>
<evidence type="ECO:0000256" key="3">
    <source>
        <dbReference type="ARBA" id="ARBA00023239"/>
    </source>
</evidence>
<evidence type="ECO:0008006" key="8">
    <source>
        <dbReference type="Google" id="ProtNLM"/>
    </source>
</evidence>
<dbReference type="InterPro" id="IPR001906">
    <property type="entry name" value="Terpene_synth_N"/>
</dbReference>
<dbReference type="Proteomes" id="UP000593561">
    <property type="component" value="Unassembled WGS sequence"/>
</dbReference>
<accession>A0A7J8TK74</accession>
<dbReference type="Gene3D" id="1.10.600.10">
    <property type="entry name" value="Farnesyl Diphosphate Synthase"/>
    <property type="match status" value="2"/>
</dbReference>
<dbReference type="InterPro" id="IPR036965">
    <property type="entry name" value="Terpene_synth_N_sf"/>
</dbReference>
<evidence type="ECO:0000256" key="2">
    <source>
        <dbReference type="ARBA" id="ARBA00022842"/>
    </source>
</evidence>
<dbReference type="InterPro" id="IPR005630">
    <property type="entry name" value="Terpene_synthase_metal-bd"/>
</dbReference>
<dbReference type="FunFam" id="1.50.10.130:FF:000001">
    <property type="entry name" value="Isoprene synthase, chloroplastic"/>
    <property type="match status" value="1"/>
</dbReference>
<dbReference type="SUPFAM" id="SSF48576">
    <property type="entry name" value="Terpenoid synthases"/>
    <property type="match status" value="2"/>
</dbReference>
<dbReference type="InterPro" id="IPR008930">
    <property type="entry name" value="Terpenoid_cyclase/PrenylTrfase"/>
</dbReference>
<evidence type="ECO:0000313" key="6">
    <source>
        <dbReference type="EMBL" id="MBA0638535.1"/>
    </source>
</evidence>
<feature type="domain" description="Terpene synthase metal-binding" evidence="5">
    <location>
        <begin position="331"/>
        <end position="502"/>
    </location>
</feature>
<protein>
    <recommendedName>
        <fullName evidence="8">(+)-delta-cadinene synthase</fullName>
    </recommendedName>
</protein>
<dbReference type="GO" id="GO:0010333">
    <property type="term" value="F:terpene synthase activity"/>
    <property type="evidence" value="ECO:0007669"/>
    <property type="project" value="InterPro"/>
</dbReference>
<evidence type="ECO:0000259" key="5">
    <source>
        <dbReference type="Pfam" id="PF03936"/>
    </source>
</evidence>
<evidence type="ECO:0000256" key="1">
    <source>
        <dbReference type="ARBA" id="ARBA00022723"/>
    </source>
</evidence>
<proteinExistence type="predicted"/>
<sequence>MLVISTDKPYQNLVIIDAIQRLGVAYHFEKEIEDALHIIYQHHCNNTQVDDDLYTASVRFILLREHGFNVRCAEKFNKFIDEKGKFKESLISDVKGMLELYEAAHFQLHGETILKEALAFTMFHLKLAETTMDYPLSTQIANALKRPLRKSLPRLVARSYIPIYEGYATHDKILMKFAKLDFNMVQHLHKEELSKTDVATNFPFIWDRLVECYFWILGIYFEPVYAIARTFMTKVISLTSILDDIYDAYGTYEELEIFMEAIQRWDINCIDQLPDHMKVSYSEILNVYKEMEDLMSKEGKSFCVQFVIKVMKQQTQVYHDKWLHENYIPTMEEWDINCIDQLPDYMKVWYSEVLNVYKEMEDLMSKEGKSYNVQFAIKAMKQQSQVYHAEAKWLHENYIPTMEEYMPIALVSCGYPLLTIASCVGMDDSITKETFIWAFNDPKICRASNTICRLMSDIVSHKFEQERGHVSSAVECYMKQHGVSMQEAYNEFYNQINNAWKDINEECLKPTAATPRSALNRILNLARVMDLFHKGEDAYTHVGDAAKTSINIALLIDSIPI</sequence>
<dbReference type="Gene3D" id="1.50.10.130">
    <property type="entry name" value="Terpene synthase, N-terminal domain"/>
    <property type="match status" value="1"/>
</dbReference>
<organism evidence="6 7">
    <name type="scientific">Gossypium davidsonii</name>
    <name type="common">Davidson's cotton</name>
    <name type="synonym">Gossypium klotzschianum subsp. davidsonii</name>
    <dbReference type="NCBI Taxonomy" id="34287"/>
    <lineage>
        <taxon>Eukaryota</taxon>
        <taxon>Viridiplantae</taxon>
        <taxon>Streptophyta</taxon>
        <taxon>Embryophyta</taxon>
        <taxon>Tracheophyta</taxon>
        <taxon>Spermatophyta</taxon>
        <taxon>Magnoliopsida</taxon>
        <taxon>eudicotyledons</taxon>
        <taxon>Gunneridae</taxon>
        <taxon>Pentapetalae</taxon>
        <taxon>rosids</taxon>
        <taxon>malvids</taxon>
        <taxon>Malvales</taxon>
        <taxon>Malvaceae</taxon>
        <taxon>Malvoideae</taxon>
        <taxon>Gossypium</taxon>
    </lineage>
</organism>
<evidence type="ECO:0000259" key="4">
    <source>
        <dbReference type="Pfam" id="PF01397"/>
    </source>
</evidence>